<dbReference type="InterPro" id="IPR015943">
    <property type="entry name" value="WD40/YVTN_repeat-like_dom_sf"/>
</dbReference>
<dbReference type="Pfam" id="PF00400">
    <property type="entry name" value="WD40"/>
    <property type="match status" value="2"/>
</dbReference>
<feature type="repeat" description="WD" evidence="5">
    <location>
        <begin position="185"/>
        <end position="229"/>
    </location>
</feature>
<keyword evidence="4" id="KW-0677">Repeat</keyword>
<dbReference type="STRING" id="28573.A0A0U1LKQ8"/>
<evidence type="ECO:0000256" key="4">
    <source>
        <dbReference type="ARBA" id="ARBA00022737"/>
    </source>
</evidence>
<dbReference type="InterPro" id="IPR001680">
    <property type="entry name" value="WD40_rpt"/>
</dbReference>
<proteinExistence type="inferred from homology"/>
<evidence type="ECO:0000256" key="2">
    <source>
        <dbReference type="ARBA" id="ARBA00010143"/>
    </source>
</evidence>
<evidence type="ECO:0000313" key="9">
    <source>
        <dbReference type="Proteomes" id="UP000054383"/>
    </source>
</evidence>
<name>A0A0U1LKQ8_TALIS</name>
<dbReference type="GO" id="GO:0006261">
    <property type="term" value="P:DNA-templated DNA replication"/>
    <property type="evidence" value="ECO:0007669"/>
    <property type="project" value="TreeGrafter"/>
</dbReference>
<dbReference type="InterPro" id="IPR036322">
    <property type="entry name" value="WD40_repeat_dom_sf"/>
</dbReference>
<dbReference type="OMA" id="VTNLHML"/>
<dbReference type="SMART" id="SM00320">
    <property type="entry name" value="WD40"/>
    <property type="match status" value="5"/>
</dbReference>
<keyword evidence="6" id="KW-0539">Nucleus</keyword>
<accession>A0A0U1LKQ8</accession>
<dbReference type="AlphaFoldDB" id="A0A0U1LKQ8"/>
<dbReference type="SUPFAM" id="SSF50978">
    <property type="entry name" value="WD40 repeat-like"/>
    <property type="match status" value="1"/>
</dbReference>
<dbReference type="GO" id="GO:0005656">
    <property type="term" value="C:nuclear pre-replicative complex"/>
    <property type="evidence" value="ECO:0007669"/>
    <property type="project" value="TreeGrafter"/>
</dbReference>
<feature type="compositionally biased region" description="Polar residues" evidence="7">
    <location>
        <begin position="508"/>
        <end position="518"/>
    </location>
</feature>
<dbReference type="PROSITE" id="PS50294">
    <property type="entry name" value="WD_REPEATS_REGION"/>
    <property type="match status" value="1"/>
</dbReference>
<dbReference type="EMBL" id="CVMT01000001">
    <property type="protein sequence ID" value="CRG82920.1"/>
    <property type="molecule type" value="Genomic_DNA"/>
</dbReference>
<feature type="region of interest" description="Disordered" evidence="7">
    <location>
        <begin position="507"/>
        <end position="560"/>
    </location>
</feature>
<evidence type="ECO:0000256" key="7">
    <source>
        <dbReference type="SAM" id="MobiDB-lite"/>
    </source>
</evidence>
<organism evidence="8 9">
    <name type="scientific">Talaromyces islandicus</name>
    <name type="common">Penicillium islandicum</name>
    <dbReference type="NCBI Taxonomy" id="28573"/>
    <lineage>
        <taxon>Eukaryota</taxon>
        <taxon>Fungi</taxon>
        <taxon>Dikarya</taxon>
        <taxon>Ascomycota</taxon>
        <taxon>Pezizomycotina</taxon>
        <taxon>Eurotiomycetes</taxon>
        <taxon>Eurotiomycetidae</taxon>
        <taxon>Eurotiales</taxon>
        <taxon>Trichocomaceae</taxon>
        <taxon>Talaromyces</taxon>
        <taxon>Talaromyces sect. Islandici</taxon>
    </lineage>
</organism>
<dbReference type="PANTHER" id="PTHR18763:SF0">
    <property type="entry name" value="WD REPEAT-CONTAINING PROTEIN 18"/>
    <property type="match status" value="1"/>
</dbReference>
<reference evidence="8 9" key="1">
    <citation type="submission" date="2015-04" db="EMBL/GenBank/DDBJ databases">
        <authorList>
            <person name="Syromyatnikov M.Y."/>
            <person name="Popov V.N."/>
        </authorList>
    </citation>
    <scope>NUCLEOTIDE SEQUENCE [LARGE SCALE GENOMIC DNA]</scope>
    <source>
        <strain evidence="8">WF-38-12</strain>
    </source>
</reference>
<dbReference type="GO" id="GO:0006364">
    <property type="term" value="P:rRNA processing"/>
    <property type="evidence" value="ECO:0007669"/>
    <property type="project" value="UniProtKB-UniRule"/>
</dbReference>
<feature type="repeat" description="WD" evidence="5">
    <location>
        <begin position="126"/>
        <end position="159"/>
    </location>
</feature>
<evidence type="ECO:0000256" key="3">
    <source>
        <dbReference type="ARBA" id="ARBA00022574"/>
    </source>
</evidence>
<dbReference type="GO" id="GO:0120330">
    <property type="term" value="C:rixosome complex"/>
    <property type="evidence" value="ECO:0007669"/>
    <property type="project" value="UniProtKB-UniRule"/>
</dbReference>
<keyword evidence="3 5" id="KW-0853">WD repeat</keyword>
<dbReference type="Proteomes" id="UP000054383">
    <property type="component" value="Unassembled WGS sequence"/>
</dbReference>
<dbReference type="FunFam" id="2.130.10.10:FF:000982">
    <property type="entry name" value="Ribosomal assembly complex component Ipi3"/>
    <property type="match status" value="1"/>
</dbReference>
<feature type="region of interest" description="Disordered" evidence="7">
    <location>
        <begin position="353"/>
        <end position="384"/>
    </location>
</feature>
<keyword evidence="9" id="KW-1185">Reference proteome</keyword>
<evidence type="ECO:0000313" key="8">
    <source>
        <dbReference type="EMBL" id="CRG82920.1"/>
    </source>
</evidence>
<dbReference type="OrthoDB" id="756370at2759"/>
<feature type="compositionally biased region" description="Basic and acidic residues" evidence="7">
    <location>
        <begin position="519"/>
        <end position="528"/>
    </location>
</feature>
<keyword evidence="6" id="KW-0698">rRNA processing</keyword>
<comment type="function">
    <text evidence="1 6">Component of the RIX1 complex required for processing of ITS2 sequences from 35S pre-rRNA.</text>
</comment>
<dbReference type="Gene3D" id="2.130.10.10">
    <property type="entry name" value="YVTN repeat-like/Quinoprotein amine dehydrogenase"/>
    <property type="match status" value="2"/>
</dbReference>
<dbReference type="PROSITE" id="PS50082">
    <property type="entry name" value="WD_REPEATS_2"/>
    <property type="match status" value="2"/>
</dbReference>
<comment type="subcellular location">
    <subcellularLocation>
        <location evidence="6">Nucleus</location>
    </subcellularLocation>
</comment>
<evidence type="ECO:0000256" key="6">
    <source>
        <dbReference type="RuleBase" id="RU369067"/>
    </source>
</evidence>
<evidence type="ECO:0000256" key="5">
    <source>
        <dbReference type="PROSITE-ProRule" id="PRU00221"/>
    </source>
</evidence>
<protein>
    <recommendedName>
        <fullName evidence="6">Pre-rRNA-processing protein IPI3</fullName>
    </recommendedName>
</protein>
<sequence>MLSESLVASVLGSAKTQTSSTLKDVGICVQELQPASALRATFKKSSTPPNGLAVTPTHIFAAQTEKAVVHVYSRLRGNQEATVPFPERIRSVAVAGGQNGEVLILGTEGGRLILWETCTGRQVSTTPSHLQPVTSLVVDPSSNFVLSGSSDASIHVWSIPQLLSFSKAVSTARDQRAPNSPIRSFSNHRTAITALAVGHGNGRNNIAISAAQDNTAVVWEYSTGNVLKTFLLPSTAISIAVDPADRAFYVGYASGNIQRIDFYEGLSAQHPLHDAKLQNTPSQINAEDQWITPSTDKGAATALALSYDGMSLYSGHPNGSVLSWDVARGKYSSTVAEYLSSVTNLHMLHPTGFPSSASENPSFTIPNTVKPQYNPNISDMSQGAGNAPSNYTFNVQLTPHSHDSSAVFSEALTHPSFPASLIEEGLAELTSFGQGQAVNNSTTHPAALTNDSIDSSQLAALEEEIASLRKQLSVSEAARRAETDEVVKLKTDIRGLQDYNNQLQQDQARLNTQKTASRASKEERDFQRRQAWFEAEKKGKNGDAALKKARTQQKDTSDSE</sequence>
<comment type="subunit">
    <text evidence="6">Component of the RIX1 complex, composed of IPI1, RIX1/IPI2 and IPI3 in a 1:2:2 stoichiometry. The complex interacts (via RIX1) with MDN1 (via its hexameric AAA ATPase ring) and the pre-60S ribosome particles.</text>
</comment>
<comment type="similarity">
    <text evidence="2 6">Belongs to the WD repeat IPI3/WDR18 family.</text>
</comment>
<evidence type="ECO:0000256" key="1">
    <source>
        <dbReference type="ARBA" id="ARBA00002355"/>
    </source>
</evidence>
<gene>
    <name evidence="8" type="ORF">PISL3812_00267</name>
</gene>
<dbReference type="PANTHER" id="PTHR18763">
    <property type="entry name" value="WD-REPEAT PROTEIN 18"/>
    <property type="match status" value="1"/>
</dbReference>
<dbReference type="FunFam" id="2.130.10.10:FF:000929">
    <property type="entry name" value="Ribosomal assembly complex component Ipi3"/>
    <property type="match status" value="1"/>
</dbReference>
<dbReference type="InterPro" id="IPR045227">
    <property type="entry name" value="WDR18/Ipi3/RID3"/>
</dbReference>